<evidence type="ECO:0000313" key="2">
    <source>
        <dbReference type="EMBL" id="OGG19776.1"/>
    </source>
</evidence>
<feature type="transmembrane region" description="Helical" evidence="1">
    <location>
        <begin position="34"/>
        <end position="55"/>
    </location>
</feature>
<gene>
    <name evidence="2" type="ORF">A2721_01225</name>
</gene>
<keyword evidence="1" id="KW-1133">Transmembrane helix</keyword>
<keyword evidence="1" id="KW-0472">Membrane</keyword>
<organism evidence="2 3">
    <name type="scientific">Candidatus Gottesmanbacteria bacterium RIFCSPHIGHO2_01_FULL_47_48</name>
    <dbReference type="NCBI Taxonomy" id="1798381"/>
    <lineage>
        <taxon>Bacteria</taxon>
        <taxon>Candidatus Gottesmaniibacteriota</taxon>
    </lineage>
</organism>
<evidence type="ECO:0008006" key="4">
    <source>
        <dbReference type="Google" id="ProtNLM"/>
    </source>
</evidence>
<dbReference type="Proteomes" id="UP000177871">
    <property type="component" value="Unassembled WGS sequence"/>
</dbReference>
<name>A0A1F6A584_9BACT</name>
<reference evidence="2 3" key="1">
    <citation type="journal article" date="2016" name="Nat. Commun.">
        <title>Thousands of microbial genomes shed light on interconnected biogeochemical processes in an aquifer system.</title>
        <authorList>
            <person name="Anantharaman K."/>
            <person name="Brown C.T."/>
            <person name="Hug L.A."/>
            <person name="Sharon I."/>
            <person name="Castelle C.J."/>
            <person name="Probst A.J."/>
            <person name="Thomas B.C."/>
            <person name="Singh A."/>
            <person name="Wilkins M.J."/>
            <person name="Karaoz U."/>
            <person name="Brodie E.L."/>
            <person name="Williams K.H."/>
            <person name="Hubbard S.S."/>
            <person name="Banfield J.F."/>
        </authorList>
    </citation>
    <scope>NUCLEOTIDE SEQUENCE [LARGE SCALE GENOMIC DNA]</scope>
</reference>
<sequence>MRAFKNAKGKNNGEGRISPAKILSFWEGAAADRLFVIFFVLWLLPLVLTLIFLLLKWRTLPSEVPLFYSRVWGEGQLAKKEFIFVVLGGVFFWGIVNQAAAMFFLSRDKVMTYLLCGTSSLLTVLTAVTIFNIVNLFV</sequence>
<dbReference type="EMBL" id="MFJK01000003">
    <property type="protein sequence ID" value="OGG19776.1"/>
    <property type="molecule type" value="Genomic_DNA"/>
</dbReference>
<keyword evidence="1" id="KW-0812">Transmembrane</keyword>
<dbReference type="AlphaFoldDB" id="A0A1F6A584"/>
<accession>A0A1F6A584</accession>
<evidence type="ECO:0000313" key="3">
    <source>
        <dbReference type="Proteomes" id="UP000177871"/>
    </source>
</evidence>
<protein>
    <recommendedName>
        <fullName evidence="4">DUF1648 domain-containing protein</fullName>
    </recommendedName>
</protein>
<evidence type="ECO:0000256" key="1">
    <source>
        <dbReference type="SAM" id="Phobius"/>
    </source>
</evidence>
<feature type="transmembrane region" description="Helical" evidence="1">
    <location>
        <begin position="112"/>
        <end position="134"/>
    </location>
</feature>
<feature type="transmembrane region" description="Helical" evidence="1">
    <location>
        <begin position="82"/>
        <end position="105"/>
    </location>
</feature>
<proteinExistence type="predicted"/>
<dbReference type="STRING" id="1798381.A2721_01225"/>
<comment type="caution">
    <text evidence="2">The sequence shown here is derived from an EMBL/GenBank/DDBJ whole genome shotgun (WGS) entry which is preliminary data.</text>
</comment>